<accession>A0ABT1HCM7</accession>
<evidence type="ECO:0000256" key="3">
    <source>
        <dbReference type="ARBA" id="ARBA00022679"/>
    </source>
</evidence>
<name>A0ABT1HCM7_9NOCA</name>
<comment type="caution">
    <text evidence="10">The sequence shown here is derived from an EMBL/GenBank/DDBJ whole genome shotgun (WGS) entry which is preliminary data.</text>
</comment>
<dbReference type="EMBL" id="JAMTCJ010000002">
    <property type="protein sequence ID" value="MCP2175682.1"/>
    <property type="molecule type" value="Genomic_DNA"/>
</dbReference>
<evidence type="ECO:0000256" key="8">
    <source>
        <dbReference type="SAM" id="MobiDB-lite"/>
    </source>
</evidence>
<feature type="transmembrane region" description="Helical" evidence="9">
    <location>
        <begin position="278"/>
        <end position="299"/>
    </location>
</feature>
<keyword evidence="11" id="KW-1185">Reference proteome</keyword>
<feature type="region of interest" description="Disordered" evidence="8">
    <location>
        <begin position="428"/>
        <end position="452"/>
    </location>
</feature>
<feature type="transmembrane region" description="Helical" evidence="9">
    <location>
        <begin position="327"/>
        <end position="345"/>
    </location>
</feature>
<evidence type="ECO:0000256" key="1">
    <source>
        <dbReference type="ARBA" id="ARBA00004651"/>
    </source>
</evidence>
<evidence type="ECO:0000256" key="5">
    <source>
        <dbReference type="ARBA" id="ARBA00022989"/>
    </source>
</evidence>
<comment type="similarity">
    <text evidence="7">Belongs to the glycosyltransferase 87 family.</text>
</comment>
<dbReference type="Pfam" id="PF09594">
    <property type="entry name" value="GT87"/>
    <property type="match status" value="1"/>
</dbReference>
<feature type="transmembrane region" description="Helical" evidence="9">
    <location>
        <begin position="403"/>
        <end position="422"/>
    </location>
</feature>
<evidence type="ECO:0000256" key="2">
    <source>
        <dbReference type="ARBA" id="ARBA00022475"/>
    </source>
</evidence>
<comment type="subcellular location">
    <subcellularLocation>
        <location evidence="1">Cell membrane</location>
        <topology evidence="1">Multi-pass membrane protein</topology>
    </subcellularLocation>
</comment>
<feature type="transmembrane region" description="Helical" evidence="9">
    <location>
        <begin position="189"/>
        <end position="208"/>
    </location>
</feature>
<keyword evidence="2" id="KW-1003">Cell membrane</keyword>
<keyword evidence="3" id="KW-0808">Transferase</keyword>
<organism evidence="10 11">
    <name type="scientific">Williamsia maris</name>
    <dbReference type="NCBI Taxonomy" id="72806"/>
    <lineage>
        <taxon>Bacteria</taxon>
        <taxon>Bacillati</taxon>
        <taxon>Actinomycetota</taxon>
        <taxon>Actinomycetes</taxon>
        <taxon>Mycobacteriales</taxon>
        <taxon>Nocardiaceae</taxon>
        <taxon>Williamsia</taxon>
    </lineage>
</organism>
<reference evidence="10 11" key="1">
    <citation type="submission" date="2022-06" db="EMBL/GenBank/DDBJ databases">
        <title>Genomic Encyclopedia of Archaeal and Bacterial Type Strains, Phase II (KMG-II): from individual species to whole genera.</title>
        <authorList>
            <person name="Goeker M."/>
        </authorList>
    </citation>
    <scope>NUCLEOTIDE SEQUENCE [LARGE SCALE GENOMIC DNA]</scope>
    <source>
        <strain evidence="10 11">DSM 44693</strain>
    </source>
</reference>
<evidence type="ECO:0000256" key="6">
    <source>
        <dbReference type="ARBA" id="ARBA00023136"/>
    </source>
</evidence>
<dbReference type="Proteomes" id="UP001206895">
    <property type="component" value="Unassembled WGS sequence"/>
</dbReference>
<sequence>MNSPSSAAPARRRAGKSLPRHPLFLVLLAVIVAVAVYVQLTYIPINARVFGLFNNQVDLKVYRAGALHLLHGIPIYDGPIRGRFEYTYPPFSTIVLQPFGWMSKDVAVFVWSVLIVAALFWVVFGSFRALGYRADWRLVAMSVSLVTVALLMEPVRTTIWYGQINVFLMAIVMWDLLRPDGSRLKGISVGLAAGIKLTPGFFGLYLLVTRRWKPAIIAAVTGLLTVVIGAAIIPRGSWKFWSDKIFDSQRVGPTRTPANQSIRGALARIFTTEHPSNGLWVLMSAVAIVIGLTAAYLAFRHGNEVLALALTGMTTTAVSPFSWGHHWVWFVPLLVVAIDFVLGALRNRRPLAAVGLLVLPVGLVLATFIWSFYLPDGALGLRPFYGIGTFMNPVPDWFRWFGTQPYICVFGLTALTTIAVCLTRSSNGSSVDDAQGPVDDGLGASSAVGPRR</sequence>
<keyword evidence="4 9" id="KW-0812">Transmembrane</keyword>
<keyword evidence="6 9" id="KW-0472">Membrane</keyword>
<evidence type="ECO:0000313" key="10">
    <source>
        <dbReference type="EMBL" id="MCP2175682.1"/>
    </source>
</evidence>
<feature type="transmembrane region" description="Helical" evidence="9">
    <location>
        <begin position="352"/>
        <end position="373"/>
    </location>
</feature>
<evidence type="ECO:0000256" key="7">
    <source>
        <dbReference type="ARBA" id="ARBA00024033"/>
    </source>
</evidence>
<protein>
    <submittedName>
        <fullName evidence="10">Alpha-1,2-mannosyltransferase</fullName>
    </submittedName>
</protein>
<feature type="transmembrane region" description="Helical" evidence="9">
    <location>
        <begin position="106"/>
        <end position="124"/>
    </location>
</feature>
<proteinExistence type="inferred from homology"/>
<evidence type="ECO:0000256" key="4">
    <source>
        <dbReference type="ARBA" id="ARBA00022692"/>
    </source>
</evidence>
<evidence type="ECO:0000256" key="9">
    <source>
        <dbReference type="SAM" id="Phobius"/>
    </source>
</evidence>
<feature type="transmembrane region" description="Helical" evidence="9">
    <location>
        <begin position="214"/>
        <end position="234"/>
    </location>
</feature>
<feature type="transmembrane region" description="Helical" evidence="9">
    <location>
        <begin position="21"/>
        <end position="45"/>
    </location>
</feature>
<keyword evidence="5 9" id="KW-1133">Transmembrane helix</keyword>
<dbReference type="InterPro" id="IPR018584">
    <property type="entry name" value="GT87"/>
</dbReference>
<feature type="transmembrane region" description="Helical" evidence="9">
    <location>
        <begin position="136"/>
        <end position="152"/>
    </location>
</feature>
<dbReference type="RefSeq" id="WP_253660733.1">
    <property type="nucleotide sequence ID" value="NZ_BAAAJQ010000001.1"/>
</dbReference>
<evidence type="ECO:0000313" key="11">
    <source>
        <dbReference type="Proteomes" id="UP001206895"/>
    </source>
</evidence>
<gene>
    <name evidence="10" type="ORF">LX13_001501</name>
</gene>